<reference evidence="2 3" key="1">
    <citation type="submission" date="2014-03" db="EMBL/GenBank/DDBJ databases">
        <title>Draft Genome Sequences of Four Burkholderia Strains.</title>
        <authorList>
            <person name="Liu X.Y."/>
            <person name="Li C.X."/>
            <person name="Xu J.H."/>
        </authorList>
    </citation>
    <scope>NUCLEOTIDE SEQUENCE [LARGE SCALE GENOMIC DNA]</scope>
    <source>
        <strain evidence="2 3">DSM 50014</strain>
    </source>
</reference>
<sequence>MKRDLTLPRVRLLRRGPGEALSTIVIAAGIAMLVQPFSLALFTWSFPVILLGAFAFLVTSHFPD</sequence>
<dbReference type="RefSeq" id="WP_035932892.1">
    <property type="nucleotide sequence ID" value="NZ_CADFFX010000004.1"/>
</dbReference>
<dbReference type="EMBL" id="JFHC01000018">
    <property type="protein sequence ID" value="KDR42294.1"/>
    <property type="molecule type" value="Genomic_DNA"/>
</dbReference>
<organism evidence="2 3">
    <name type="scientific">Caballeronia glathei</name>
    <dbReference type="NCBI Taxonomy" id="60547"/>
    <lineage>
        <taxon>Bacteria</taxon>
        <taxon>Pseudomonadati</taxon>
        <taxon>Pseudomonadota</taxon>
        <taxon>Betaproteobacteria</taxon>
        <taxon>Burkholderiales</taxon>
        <taxon>Burkholderiaceae</taxon>
        <taxon>Caballeronia</taxon>
    </lineage>
</organism>
<proteinExistence type="predicted"/>
<protein>
    <submittedName>
        <fullName evidence="2">Uncharacterized protein</fullName>
    </submittedName>
</protein>
<accession>A0A069PR00</accession>
<keyword evidence="3" id="KW-1185">Reference proteome</keyword>
<gene>
    <name evidence="2" type="ORF">BG61_10560</name>
</gene>
<evidence type="ECO:0000313" key="2">
    <source>
        <dbReference type="EMBL" id="KDR42294.1"/>
    </source>
</evidence>
<feature type="transmembrane region" description="Helical" evidence="1">
    <location>
        <begin position="20"/>
        <end position="38"/>
    </location>
</feature>
<comment type="caution">
    <text evidence="2">The sequence shown here is derived from an EMBL/GenBank/DDBJ whole genome shotgun (WGS) entry which is preliminary data.</text>
</comment>
<keyword evidence="1" id="KW-1133">Transmembrane helix</keyword>
<feature type="transmembrane region" description="Helical" evidence="1">
    <location>
        <begin position="44"/>
        <end position="62"/>
    </location>
</feature>
<evidence type="ECO:0000313" key="3">
    <source>
        <dbReference type="Proteomes" id="UP000027466"/>
    </source>
</evidence>
<name>A0A069PR00_9BURK</name>
<keyword evidence="1" id="KW-0472">Membrane</keyword>
<keyword evidence="1" id="KW-0812">Transmembrane</keyword>
<evidence type="ECO:0000256" key="1">
    <source>
        <dbReference type="SAM" id="Phobius"/>
    </source>
</evidence>
<dbReference type="Proteomes" id="UP000027466">
    <property type="component" value="Unassembled WGS sequence"/>
</dbReference>
<dbReference type="STRING" id="60547.GCA_000751215_03157"/>
<dbReference type="AlphaFoldDB" id="A0A069PR00"/>